<sequence length="362" mass="41039">MKTRFILLTGFILLFFIGTVNARDRVEKRTIEKRFKTTGETHLQIDNKYGILVIQEWDKDEVEFAIQIVCRGKNQKTAEEMLKRTSVKLEQSDDKIFATTNFATSPNENSKGSSTTVNYLINVPTSTYLHLKNKYGNIQLDYVSKPIEIELEHGNIYAHRLEGDNNKISINYGVIQVLKSGSMELNMKRGEARIDQLPDLKLTGYYTSLFSNIINNLQVTSTKYSQLKLGRVNTVNFGFSTLWTSIDIRQLEQKFEGARLQYCTVSIDTISPNFSSIDIDAMHSKVTLGINQKHNTKIDLSAPYGDIVLNGLEINHAARSHNSQNPYPLQTTGYIGRTSNPRAKIKISTSYATITFKNKVTD</sequence>
<evidence type="ECO:0000313" key="2">
    <source>
        <dbReference type="EMBL" id="KIO45933.1"/>
    </source>
</evidence>
<dbReference type="EMBL" id="JPIT01000031">
    <property type="protein sequence ID" value="KIO43770.1"/>
    <property type="molecule type" value="Genomic_DNA"/>
</dbReference>
<name>A0A0C3MHB7_9PORP</name>
<dbReference type="OrthoDB" id="1117657at2"/>
<evidence type="ECO:0000313" key="1">
    <source>
        <dbReference type="EMBL" id="KIO43770.1"/>
    </source>
</evidence>
<dbReference type="EMBL" id="JPIU01000037">
    <property type="protein sequence ID" value="KIO45933.1"/>
    <property type="molecule type" value="Genomic_DNA"/>
</dbReference>
<dbReference type="RefSeq" id="WP_041503952.1">
    <property type="nucleotide sequence ID" value="NZ_JPIT01000031.1"/>
</dbReference>
<evidence type="ECO:0008006" key="5">
    <source>
        <dbReference type="Google" id="ProtNLM"/>
    </source>
</evidence>
<comment type="caution">
    <text evidence="2">The sequence shown here is derived from an EMBL/GenBank/DDBJ whole genome shotgun (WGS) entry which is preliminary data.</text>
</comment>
<dbReference type="Proteomes" id="UP000031980">
    <property type="component" value="Unassembled WGS sequence"/>
</dbReference>
<gene>
    <name evidence="2" type="ORF">BA92_05675</name>
    <name evidence="1" type="ORF">IE90_11710</name>
</gene>
<reference evidence="2 4" key="1">
    <citation type="submission" date="2014-07" db="EMBL/GenBank/DDBJ databases">
        <title>Porphyromonadaceae bacterium OUH 308042 = ATCC BAA-2681 = DSM 28342 draft genome.</title>
        <authorList>
            <person name="Sydenham T.V."/>
            <person name="Hasman H."/>
            <person name="Justensen U.S."/>
        </authorList>
    </citation>
    <scope>NUCLEOTIDE SEQUENCE [LARGE SCALE GENOMIC DNA]</scope>
    <source>
        <strain evidence="2 4">OUH 308042</strain>
    </source>
</reference>
<reference evidence="1 3" key="2">
    <citation type="submission" date="2014-07" db="EMBL/GenBank/DDBJ databases">
        <title>Porphyromonadaceae bacterium OUH 334697 = ATCC BAA-2682 = DSM 28341 draft genome.</title>
        <authorList>
            <person name="Sydenham T.V."/>
            <person name="Hasman H."/>
            <person name="Justesen U.S."/>
        </authorList>
    </citation>
    <scope>NUCLEOTIDE SEQUENCE [LARGE SCALE GENOMIC DNA]</scope>
    <source>
        <strain evidence="1 3">OUH 334697</strain>
    </source>
</reference>
<protein>
    <recommendedName>
        <fullName evidence="5">Adhesin domain-containing protein</fullName>
    </recommendedName>
</protein>
<organism evidence="2 4">
    <name type="scientific">Sanguibacteroides justesenii</name>
    <dbReference type="NCBI Taxonomy" id="1547597"/>
    <lineage>
        <taxon>Bacteria</taxon>
        <taxon>Pseudomonadati</taxon>
        <taxon>Bacteroidota</taxon>
        <taxon>Bacteroidia</taxon>
        <taxon>Bacteroidales</taxon>
        <taxon>Porphyromonadaceae</taxon>
        <taxon>Sanguibacteroides</taxon>
    </lineage>
</organism>
<dbReference type="Proteomes" id="UP000031937">
    <property type="component" value="Unassembled WGS sequence"/>
</dbReference>
<proteinExistence type="predicted"/>
<evidence type="ECO:0000313" key="3">
    <source>
        <dbReference type="Proteomes" id="UP000031937"/>
    </source>
</evidence>
<evidence type="ECO:0000313" key="4">
    <source>
        <dbReference type="Proteomes" id="UP000031980"/>
    </source>
</evidence>
<keyword evidence="4" id="KW-1185">Reference proteome</keyword>
<accession>A0A0C3MHB7</accession>
<dbReference type="AlphaFoldDB" id="A0A0C3MHB7"/>